<dbReference type="EMBL" id="OCNF01000003">
    <property type="protein sequence ID" value="SOD66238.1"/>
    <property type="molecule type" value="Genomic_DNA"/>
</dbReference>
<evidence type="ECO:0000313" key="3">
    <source>
        <dbReference type="Proteomes" id="UP000219669"/>
    </source>
</evidence>
<proteinExistence type="predicted"/>
<evidence type="ECO:0000256" key="1">
    <source>
        <dbReference type="SAM" id="Phobius"/>
    </source>
</evidence>
<keyword evidence="1" id="KW-0472">Membrane</keyword>
<dbReference type="RefSeq" id="WP_097113633.1">
    <property type="nucleotide sequence ID" value="NZ_CP083931.1"/>
</dbReference>
<accession>A0A286E5M4</accession>
<keyword evidence="1" id="KW-1133">Transmembrane helix</keyword>
<dbReference type="OrthoDB" id="10019533at2"/>
<feature type="transmembrane region" description="Helical" evidence="1">
    <location>
        <begin position="12"/>
        <end position="36"/>
    </location>
</feature>
<protein>
    <submittedName>
        <fullName evidence="2">Uncharacterized protein</fullName>
    </submittedName>
</protein>
<reference evidence="2 3" key="1">
    <citation type="submission" date="2017-09" db="EMBL/GenBank/DDBJ databases">
        <authorList>
            <person name="Ehlers B."/>
            <person name="Leendertz F.H."/>
        </authorList>
    </citation>
    <scope>NUCLEOTIDE SEQUENCE [LARGE SCALE GENOMIC DNA]</scope>
    <source>
        <strain evidence="2 3">DSM 16848</strain>
    </source>
</reference>
<sequence>MKRILLFFRKLFIKAMTSLAILLCWLTLFTILSFLLNETVSLFATQRYQQGDTPHKWFSVAVYRFDDKGERFVGMKPLFELNQKDELWQESQPYDNSMGFGVKQIGKDTYRLQQEIGLGMAYMDYRIENGQIVPLRFDHQWYISLCVFVALLMATYCMNFILKKMK</sequence>
<evidence type="ECO:0000313" key="2">
    <source>
        <dbReference type="EMBL" id="SOD66238.1"/>
    </source>
</evidence>
<keyword evidence="3" id="KW-1185">Reference proteome</keyword>
<feature type="transmembrane region" description="Helical" evidence="1">
    <location>
        <begin position="141"/>
        <end position="162"/>
    </location>
</feature>
<dbReference type="Proteomes" id="UP000219669">
    <property type="component" value="Unassembled WGS sequence"/>
</dbReference>
<organism evidence="2 3">
    <name type="scientific">Alysiella filiformis DSM 16848</name>
    <dbReference type="NCBI Taxonomy" id="1120981"/>
    <lineage>
        <taxon>Bacteria</taxon>
        <taxon>Pseudomonadati</taxon>
        <taxon>Pseudomonadota</taxon>
        <taxon>Betaproteobacteria</taxon>
        <taxon>Neisseriales</taxon>
        <taxon>Neisseriaceae</taxon>
        <taxon>Alysiella</taxon>
    </lineage>
</organism>
<dbReference type="AlphaFoldDB" id="A0A286E5M4"/>
<name>A0A286E5M4_9NEIS</name>
<gene>
    <name evidence="2" type="ORF">SAMN02746062_00556</name>
</gene>
<keyword evidence="1" id="KW-0812">Transmembrane</keyword>